<accession>A0ABX2T7X9</accession>
<name>A0ABX2T7X9_9PROT</name>
<dbReference type="Gene3D" id="2.70.98.10">
    <property type="match status" value="1"/>
</dbReference>
<evidence type="ECO:0000313" key="2">
    <source>
        <dbReference type="Proteomes" id="UP000584642"/>
    </source>
</evidence>
<gene>
    <name evidence="1" type="ORF">HND93_06365</name>
</gene>
<keyword evidence="2" id="KW-1185">Reference proteome</keyword>
<comment type="caution">
    <text evidence="1">The sequence shown here is derived from an EMBL/GenBank/DDBJ whole genome shotgun (WGS) entry which is preliminary data.</text>
</comment>
<dbReference type="Pfam" id="PF01263">
    <property type="entry name" value="Aldose_epim"/>
    <property type="match status" value="1"/>
</dbReference>
<organism evidence="1 2">
    <name type="scientific">Azospirillum oleiclasticum</name>
    <dbReference type="NCBI Taxonomy" id="2735135"/>
    <lineage>
        <taxon>Bacteria</taxon>
        <taxon>Pseudomonadati</taxon>
        <taxon>Pseudomonadota</taxon>
        <taxon>Alphaproteobacteria</taxon>
        <taxon>Rhodospirillales</taxon>
        <taxon>Azospirillaceae</taxon>
        <taxon>Azospirillum</taxon>
    </lineage>
</organism>
<dbReference type="EMBL" id="JABFDB010000002">
    <property type="protein sequence ID" value="NYZ19328.1"/>
    <property type="molecule type" value="Genomic_DNA"/>
</dbReference>
<dbReference type="Proteomes" id="UP000584642">
    <property type="component" value="Unassembled WGS sequence"/>
</dbReference>
<evidence type="ECO:0000313" key="1">
    <source>
        <dbReference type="EMBL" id="NYZ19328.1"/>
    </source>
</evidence>
<reference evidence="1 2" key="1">
    <citation type="submission" date="2020-05" db="EMBL/GenBank/DDBJ databases">
        <title>Azospirillum oleiclasticum sp. nov, a nitrogen-fixing and heavy crude oil-emulsifying bacterium isolated from the crude oil of Yumen Oilfield.</title>
        <authorList>
            <person name="Wu D."/>
            <person name="Cai M."/>
            <person name="Zhang X."/>
        </authorList>
    </citation>
    <scope>NUCLEOTIDE SEQUENCE [LARGE SCALE GENOMIC DNA]</scope>
    <source>
        <strain evidence="1 2">ROY-1-1-2</strain>
    </source>
</reference>
<dbReference type="InterPro" id="IPR011013">
    <property type="entry name" value="Gal_mutarotase_sf_dom"/>
</dbReference>
<dbReference type="SUPFAM" id="SSF74650">
    <property type="entry name" value="Galactose mutarotase-like"/>
    <property type="match status" value="1"/>
</dbReference>
<dbReference type="RefSeq" id="WP_180281079.1">
    <property type="nucleotide sequence ID" value="NZ_JABFDB010000002.1"/>
</dbReference>
<protein>
    <submittedName>
        <fullName evidence="1">Aldose 1-epimerase</fullName>
    </submittedName>
</protein>
<dbReference type="InterPro" id="IPR008183">
    <property type="entry name" value="Aldose_1/G6P_1-epimerase"/>
</dbReference>
<proteinExistence type="predicted"/>
<sequence>MQNHPDILNLTAGPLTCALCPRVGGSIARLVLDTAAGPVDLLRPTPDRALPEGSFGGGTADQFASFPLVPFSNRIAQGRFTFDGRPVRLPCPPPHAPHAIHGHGWAAPWRLDAADGRSARLVYSHPADSWPWRYTAVQTLALDPEGLSVGMEMTNDSDAPMPAGLGVHPYFPKPPGTRLTARAGSVWLNGPTILPERRAPVPPEWDFSTGATMDGVVIDNGFPGWDGTAVVSWPDRGLALTMRADPLFRHLIVYAPPGGDFMCVEPVSHMTDAVNRRDVPDSGFTVLAPGERLAGSVRLSVRPLA</sequence>
<dbReference type="CDD" id="cd09021">
    <property type="entry name" value="Aldose_epim_Ec_YphB"/>
    <property type="match status" value="1"/>
</dbReference>
<dbReference type="InterPro" id="IPR014718">
    <property type="entry name" value="GH-type_carb-bd"/>
</dbReference>